<dbReference type="RefSeq" id="WP_345918651.1">
    <property type="nucleotide sequence ID" value="NZ_JBDIVE010000002.1"/>
</dbReference>
<gene>
    <name evidence="1" type="ORF">ABDB84_05300</name>
</gene>
<dbReference type="EMBL" id="JBDIVE010000002">
    <property type="protein sequence ID" value="MEN3067888.1"/>
    <property type="molecule type" value="Genomic_DNA"/>
</dbReference>
<name>A0ABU9YW02_9RHOO</name>
<proteinExistence type="predicted"/>
<evidence type="ECO:0000313" key="1">
    <source>
        <dbReference type="EMBL" id="MEN3067888.1"/>
    </source>
</evidence>
<keyword evidence="2" id="KW-1185">Reference proteome</keyword>
<evidence type="ECO:0000313" key="2">
    <source>
        <dbReference type="Proteomes" id="UP001410394"/>
    </source>
</evidence>
<organism evidence="1 2">
    <name type="scientific">Uliginosibacterium sediminicola</name>
    <dbReference type="NCBI Taxonomy" id="2024550"/>
    <lineage>
        <taxon>Bacteria</taxon>
        <taxon>Pseudomonadati</taxon>
        <taxon>Pseudomonadota</taxon>
        <taxon>Betaproteobacteria</taxon>
        <taxon>Rhodocyclales</taxon>
        <taxon>Zoogloeaceae</taxon>
        <taxon>Uliginosibacterium</taxon>
    </lineage>
</organism>
<protein>
    <submittedName>
        <fullName evidence="1">Uncharacterized protein</fullName>
    </submittedName>
</protein>
<reference evidence="1 2" key="1">
    <citation type="journal article" date="2018" name="Int. J. Syst. Evol. Microbiol.">
        <title>Uliginosibacterium sediminicola sp. nov., isolated from freshwater sediment.</title>
        <authorList>
            <person name="Hwang W.M."/>
            <person name="Kim S.M."/>
            <person name="Kang K."/>
            <person name="Ahn T.Y."/>
        </authorList>
    </citation>
    <scope>NUCLEOTIDE SEQUENCE [LARGE SCALE GENOMIC DNA]</scope>
    <source>
        <strain evidence="1 2">M1-21</strain>
    </source>
</reference>
<accession>A0ABU9YW02</accession>
<dbReference type="Proteomes" id="UP001410394">
    <property type="component" value="Unassembled WGS sequence"/>
</dbReference>
<sequence length="166" mass="18388">MTVSTGKILQSNFGLTQAFGAKAINSDFALEIEGFESTWLLAKQAPWPVLTPQGEIEMPGPLGTIIYQPQQAKIALQGQVSFVETTSGSIDAMLVSLLANGGQFNARVYEGTPLKYLRVKKLRECFLQLDNADRDWENRSQPLTFSGSLFFHYFGDDLPGNSTDYR</sequence>
<comment type="caution">
    <text evidence="1">The sequence shown here is derived from an EMBL/GenBank/DDBJ whole genome shotgun (WGS) entry which is preliminary data.</text>
</comment>